<dbReference type="GO" id="GO:0016779">
    <property type="term" value="F:nucleotidyltransferase activity"/>
    <property type="evidence" value="ECO:0007669"/>
    <property type="project" value="UniProtKB-KW"/>
</dbReference>
<keyword evidence="6" id="KW-0521">NADP</keyword>
<dbReference type="GO" id="GO:0106274">
    <property type="term" value="F:NAD+-protein-arginine ADP-ribosyltransferase activity"/>
    <property type="evidence" value="ECO:0007669"/>
    <property type="project" value="UniProtKB-EC"/>
</dbReference>
<name>A0A813RMF4_9BILA</name>
<dbReference type="PROSITE" id="PS51996">
    <property type="entry name" value="TR_MART"/>
    <property type="match status" value="1"/>
</dbReference>
<dbReference type="InterPro" id="IPR000768">
    <property type="entry name" value="ART"/>
</dbReference>
<evidence type="ECO:0000256" key="4">
    <source>
        <dbReference type="ARBA" id="ARBA00022695"/>
    </source>
</evidence>
<gene>
    <name evidence="7" type="ORF">VCS650_LOCUS3013</name>
</gene>
<comment type="catalytic activity">
    <reaction evidence="5 6">
        <text>L-arginyl-[protein] + NAD(+) = N(omega)-(ADP-D-ribosyl)-L-arginyl-[protein] + nicotinamide + H(+)</text>
        <dbReference type="Rhea" id="RHEA:19149"/>
        <dbReference type="Rhea" id="RHEA-COMP:10532"/>
        <dbReference type="Rhea" id="RHEA-COMP:15087"/>
        <dbReference type="ChEBI" id="CHEBI:15378"/>
        <dbReference type="ChEBI" id="CHEBI:17154"/>
        <dbReference type="ChEBI" id="CHEBI:29965"/>
        <dbReference type="ChEBI" id="CHEBI:57540"/>
        <dbReference type="ChEBI" id="CHEBI:142554"/>
        <dbReference type="EC" id="2.4.2.31"/>
    </reaction>
</comment>
<evidence type="ECO:0000256" key="3">
    <source>
        <dbReference type="ARBA" id="ARBA00022679"/>
    </source>
</evidence>
<dbReference type="Gene3D" id="3.90.176.10">
    <property type="entry name" value="Toxin ADP-ribosyltransferase, Chain A, domain 1"/>
    <property type="match status" value="1"/>
</dbReference>
<evidence type="ECO:0000256" key="5">
    <source>
        <dbReference type="ARBA" id="ARBA00047597"/>
    </source>
</evidence>
<evidence type="ECO:0000313" key="8">
    <source>
        <dbReference type="Proteomes" id="UP000663891"/>
    </source>
</evidence>
<dbReference type="EMBL" id="CAJNON010000015">
    <property type="protein sequence ID" value="CAF0782397.1"/>
    <property type="molecule type" value="Genomic_DNA"/>
</dbReference>
<protein>
    <recommendedName>
        <fullName evidence="6">NAD(P)(+)--arginine ADP-ribosyltransferase</fullName>
        <ecNumber evidence="6">2.4.2.31</ecNumber>
    </recommendedName>
    <alternativeName>
        <fullName evidence="6">Mono(ADP-ribosyl)transferase</fullName>
    </alternativeName>
</protein>
<evidence type="ECO:0000256" key="1">
    <source>
        <dbReference type="ARBA" id="ARBA00009558"/>
    </source>
</evidence>
<comment type="caution">
    <text evidence="7">The sequence shown here is derived from an EMBL/GenBank/DDBJ whole genome shotgun (WGS) entry which is preliminary data.</text>
</comment>
<keyword evidence="2 6" id="KW-0328">Glycosyltransferase</keyword>
<proteinExistence type="inferred from homology"/>
<dbReference type="EC" id="2.4.2.31" evidence="6"/>
<reference evidence="7" key="1">
    <citation type="submission" date="2021-02" db="EMBL/GenBank/DDBJ databases">
        <authorList>
            <person name="Nowell W R."/>
        </authorList>
    </citation>
    <scope>NUCLEOTIDE SEQUENCE</scope>
</reference>
<sequence length="235" mass="26636">MLYSMEWEPHEKCLYFALNATLRSEDRRKLKPWFSYLKLILTALEKLPSTRCNAFRGVNLDLSKLYTKGKEFVWWGFSSCTTSIEILDNEQFLGKTGERTLFSIECDSGKDISRHSYFQSEKEVLLPAARQFIVVSCLRPAPGLHMIQLKETKPPITLLQPATNQSVQIKPLPRESEGGLFKRRSCGCPDTDKCDSNCISRFGARGGRCAGLSLFNLACECLIGDHWKPKANRCG</sequence>
<organism evidence="7 8">
    <name type="scientific">Adineta steineri</name>
    <dbReference type="NCBI Taxonomy" id="433720"/>
    <lineage>
        <taxon>Eukaryota</taxon>
        <taxon>Metazoa</taxon>
        <taxon>Spiralia</taxon>
        <taxon>Gnathifera</taxon>
        <taxon>Rotifera</taxon>
        <taxon>Eurotatoria</taxon>
        <taxon>Bdelloidea</taxon>
        <taxon>Adinetida</taxon>
        <taxon>Adinetidae</taxon>
        <taxon>Adineta</taxon>
    </lineage>
</organism>
<dbReference type="AlphaFoldDB" id="A0A813RMF4"/>
<accession>A0A813RMF4</accession>
<evidence type="ECO:0000256" key="2">
    <source>
        <dbReference type="ARBA" id="ARBA00022676"/>
    </source>
</evidence>
<evidence type="ECO:0000313" key="7">
    <source>
        <dbReference type="EMBL" id="CAF0782397.1"/>
    </source>
</evidence>
<dbReference type="Pfam" id="PF01129">
    <property type="entry name" value="ART"/>
    <property type="match status" value="1"/>
</dbReference>
<evidence type="ECO:0000256" key="6">
    <source>
        <dbReference type="RuleBase" id="RU361228"/>
    </source>
</evidence>
<keyword evidence="3 6" id="KW-0808">Transferase</keyword>
<dbReference type="SUPFAM" id="SSF56399">
    <property type="entry name" value="ADP-ribosylation"/>
    <property type="match status" value="1"/>
</dbReference>
<keyword evidence="4" id="KW-0548">Nucleotidyltransferase</keyword>
<dbReference type="OrthoDB" id="423533at2759"/>
<comment type="similarity">
    <text evidence="1 6">Belongs to the Arg-specific ADP-ribosyltransferase family.</text>
</comment>
<keyword evidence="6" id="KW-0520">NAD</keyword>
<dbReference type="Proteomes" id="UP000663891">
    <property type="component" value="Unassembled WGS sequence"/>
</dbReference>